<reference evidence="2" key="1">
    <citation type="submission" date="2020-10" db="EMBL/GenBank/DDBJ databases">
        <title>Taxonomic study of unclassified bacteria belonging to the class Ktedonobacteria.</title>
        <authorList>
            <person name="Yabe S."/>
            <person name="Wang C.M."/>
            <person name="Zheng Y."/>
            <person name="Sakai Y."/>
            <person name="Cavaletti L."/>
            <person name="Monciardini P."/>
            <person name="Donadio S."/>
        </authorList>
    </citation>
    <scope>NUCLEOTIDE SEQUENCE</scope>
    <source>
        <strain evidence="2">SOSP1-1</strain>
    </source>
</reference>
<feature type="compositionally biased region" description="Polar residues" evidence="1">
    <location>
        <begin position="188"/>
        <end position="211"/>
    </location>
</feature>
<organism evidence="2 3">
    <name type="scientific">Ktedonospora formicarum</name>
    <dbReference type="NCBI Taxonomy" id="2778364"/>
    <lineage>
        <taxon>Bacteria</taxon>
        <taxon>Bacillati</taxon>
        <taxon>Chloroflexota</taxon>
        <taxon>Ktedonobacteria</taxon>
        <taxon>Ktedonobacterales</taxon>
        <taxon>Ktedonobacteraceae</taxon>
        <taxon>Ktedonospora</taxon>
    </lineage>
</organism>
<keyword evidence="3" id="KW-1185">Reference proteome</keyword>
<dbReference type="RefSeq" id="WP_220195295.1">
    <property type="nucleotide sequence ID" value="NZ_BNJF01000002.1"/>
</dbReference>
<accession>A0A8J3I4P2</accession>
<dbReference type="EMBL" id="BNJF01000002">
    <property type="protein sequence ID" value="GHO45873.1"/>
    <property type="molecule type" value="Genomic_DNA"/>
</dbReference>
<protein>
    <submittedName>
        <fullName evidence="2">Uncharacterized protein</fullName>
    </submittedName>
</protein>
<evidence type="ECO:0000313" key="2">
    <source>
        <dbReference type="EMBL" id="GHO45873.1"/>
    </source>
</evidence>
<evidence type="ECO:0000313" key="3">
    <source>
        <dbReference type="Proteomes" id="UP000612362"/>
    </source>
</evidence>
<evidence type="ECO:0000256" key="1">
    <source>
        <dbReference type="SAM" id="MobiDB-lite"/>
    </source>
</evidence>
<gene>
    <name evidence="2" type="ORF">KSX_40360</name>
</gene>
<dbReference type="Proteomes" id="UP000612362">
    <property type="component" value="Unassembled WGS sequence"/>
</dbReference>
<dbReference type="AlphaFoldDB" id="A0A8J3I4P2"/>
<proteinExistence type="predicted"/>
<feature type="region of interest" description="Disordered" evidence="1">
    <location>
        <begin position="188"/>
        <end position="251"/>
    </location>
</feature>
<name>A0A8J3I4P2_9CHLR</name>
<feature type="compositionally biased region" description="Low complexity" evidence="1">
    <location>
        <begin position="212"/>
        <end position="222"/>
    </location>
</feature>
<sequence length="251" mass="27376">MAQAQWDAQFSQDQLSVLTTFARDGQSPPSAAYRKALVAFDQAIQTLTHDIDQLPQGKERQHLEHQRLEQTVQAQKAFYNLLGRLTMGDRQQTTVILGHLGAQVPHLTRVRIAFPPKGMPPGKAELTITLTGDHFQPGAQLLINNRVMSIPGTLRRGVYVFALIWNGPQVQSVGLLSRDGTVVQTTSLEENQHGSSTTSQDNRNHNNGQEDGNSNNTSGGNKNTEKGNAENNGNGNGRGKPSVTPTPPIHH</sequence>
<comment type="caution">
    <text evidence="2">The sequence shown here is derived from an EMBL/GenBank/DDBJ whole genome shotgun (WGS) entry which is preliminary data.</text>
</comment>